<sequence length="174" mass="19687">MNEQLYQVFEYLNKRDECETGNDYNGLDFGARISSIFVILITGAFGCFFPVLSSRYSFIKLPSWCFFLAKYFGSGVIVATAFIHLLEPASDALGNECLTGVIAEYPWADSSHQQSHSHFGDESNYVKKDIESNIEDDQDDDNDHVTTTTPKPNPYPSHFQHSMDHQDPQSDPWG</sequence>
<reference evidence="7 8" key="1">
    <citation type="journal article" date="2021" name="DNA Res.">
        <title>Genome analysis of Candida subhashii reveals its hybrid nature and dual mitochondrial genome conformations.</title>
        <authorList>
            <person name="Mixao V."/>
            <person name="Hegedusova E."/>
            <person name="Saus E."/>
            <person name="Pryszcz L.P."/>
            <person name="Cillingova A."/>
            <person name="Nosek J."/>
            <person name="Gabaldon T."/>
        </authorList>
    </citation>
    <scope>NUCLEOTIDE SEQUENCE [LARGE SCALE GENOMIC DNA]</scope>
    <source>
        <strain evidence="7 8">CBS 10753</strain>
    </source>
</reference>
<dbReference type="GO" id="GO:0016020">
    <property type="term" value="C:membrane"/>
    <property type="evidence" value="ECO:0007669"/>
    <property type="project" value="UniProtKB-SubCell"/>
</dbReference>
<dbReference type="Pfam" id="PF02535">
    <property type="entry name" value="Zip"/>
    <property type="match status" value="1"/>
</dbReference>
<dbReference type="EMBL" id="JAGSYN010000050">
    <property type="protein sequence ID" value="KAG7665332.1"/>
    <property type="molecule type" value="Genomic_DNA"/>
</dbReference>
<name>A0A8J5QV15_9ASCO</name>
<evidence type="ECO:0000256" key="3">
    <source>
        <dbReference type="ARBA" id="ARBA00022989"/>
    </source>
</evidence>
<proteinExistence type="predicted"/>
<dbReference type="RefSeq" id="XP_049265564.1">
    <property type="nucleotide sequence ID" value="XM_049404629.1"/>
</dbReference>
<comment type="caution">
    <text evidence="7">The sequence shown here is derived from an EMBL/GenBank/DDBJ whole genome shotgun (WGS) entry which is preliminary data.</text>
</comment>
<comment type="subcellular location">
    <subcellularLocation>
        <location evidence="1">Membrane</location>
        <topology evidence="1">Multi-pass membrane protein</topology>
    </subcellularLocation>
</comment>
<dbReference type="GO" id="GO:0046873">
    <property type="term" value="F:metal ion transmembrane transporter activity"/>
    <property type="evidence" value="ECO:0007669"/>
    <property type="project" value="InterPro"/>
</dbReference>
<keyword evidence="8" id="KW-1185">Reference proteome</keyword>
<organism evidence="7 8">
    <name type="scientific">[Candida] subhashii</name>
    <dbReference type="NCBI Taxonomy" id="561895"/>
    <lineage>
        <taxon>Eukaryota</taxon>
        <taxon>Fungi</taxon>
        <taxon>Dikarya</taxon>
        <taxon>Ascomycota</taxon>
        <taxon>Saccharomycotina</taxon>
        <taxon>Pichiomycetes</taxon>
        <taxon>Debaryomycetaceae</taxon>
        <taxon>Spathaspora</taxon>
    </lineage>
</organism>
<evidence type="ECO:0000313" key="8">
    <source>
        <dbReference type="Proteomes" id="UP000694255"/>
    </source>
</evidence>
<evidence type="ECO:0000256" key="1">
    <source>
        <dbReference type="ARBA" id="ARBA00004141"/>
    </source>
</evidence>
<dbReference type="OrthoDB" id="448280at2759"/>
<keyword evidence="3 6" id="KW-1133">Transmembrane helix</keyword>
<dbReference type="InterPro" id="IPR003689">
    <property type="entry name" value="ZIP"/>
</dbReference>
<evidence type="ECO:0000313" key="7">
    <source>
        <dbReference type="EMBL" id="KAG7665332.1"/>
    </source>
</evidence>
<evidence type="ECO:0000256" key="5">
    <source>
        <dbReference type="SAM" id="MobiDB-lite"/>
    </source>
</evidence>
<evidence type="ECO:0000256" key="2">
    <source>
        <dbReference type="ARBA" id="ARBA00022692"/>
    </source>
</evidence>
<keyword evidence="2 6" id="KW-0812">Transmembrane</keyword>
<dbReference type="Proteomes" id="UP000694255">
    <property type="component" value="Unassembled WGS sequence"/>
</dbReference>
<keyword evidence="4 6" id="KW-0472">Membrane</keyword>
<feature type="region of interest" description="Disordered" evidence="5">
    <location>
        <begin position="129"/>
        <end position="174"/>
    </location>
</feature>
<protein>
    <submittedName>
        <fullName evidence="7">Uncharacterized protein</fullName>
    </submittedName>
</protein>
<evidence type="ECO:0000256" key="6">
    <source>
        <dbReference type="SAM" id="Phobius"/>
    </source>
</evidence>
<accession>A0A8J5QV15</accession>
<evidence type="ECO:0000256" key="4">
    <source>
        <dbReference type="ARBA" id="ARBA00023136"/>
    </source>
</evidence>
<feature type="compositionally biased region" description="Acidic residues" evidence="5">
    <location>
        <begin position="132"/>
        <end position="142"/>
    </location>
</feature>
<feature type="transmembrane region" description="Helical" evidence="6">
    <location>
        <begin position="64"/>
        <end position="86"/>
    </location>
</feature>
<dbReference type="AlphaFoldDB" id="A0A8J5QV15"/>
<feature type="transmembrane region" description="Helical" evidence="6">
    <location>
        <begin position="29"/>
        <end position="52"/>
    </location>
</feature>
<gene>
    <name evidence="7" type="ORF">J8A68_001020</name>
</gene>
<dbReference type="GeneID" id="73467821"/>